<gene>
    <name evidence="2" type="ORF">L1049_008460</name>
</gene>
<dbReference type="PRINTS" id="PR02054">
    <property type="entry name" value="FAM175PLANT"/>
</dbReference>
<dbReference type="EMBL" id="JBBPBK010000002">
    <property type="protein sequence ID" value="KAK9290293.1"/>
    <property type="molecule type" value="Genomic_DNA"/>
</dbReference>
<dbReference type="Pfam" id="PF21125">
    <property type="entry name" value="MPN_2A_DUB_like"/>
    <property type="match status" value="1"/>
</dbReference>
<dbReference type="InterPro" id="IPR023241">
    <property type="entry name" value="FAM175_plant"/>
</dbReference>
<dbReference type="CDD" id="cd23656">
    <property type="entry name" value="Abraxas_plant"/>
    <property type="match status" value="1"/>
</dbReference>
<dbReference type="Proteomes" id="UP001415857">
    <property type="component" value="Unassembled WGS sequence"/>
</dbReference>
<evidence type="ECO:0008006" key="4">
    <source>
        <dbReference type="Google" id="ProtNLM"/>
    </source>
</evidence>
<dbReference type="PANTHER" id="PTHR31728:SF5">
    <property type="entry name" value="OS07G0540200 PROTEIN"/>
    <property type="match status" value="1"/>
</dbReference>
<proteinExistence type="predicted"/>
<name>A0AAP0S6F7_LIQFO</name>
<keyword evidence="3" id="KW-1185">Reference proteome</keyword>
<protein>
    <recommendedName>
        <fullName evidence="4">BRCA1-A complex subunit Abraxas</fullName>
    </recommendedName>
</protein>
<evidence type="ECO:0000256" key="1">
    <source>
        <dbReference type="SAM" id="MobiDB-lite"/>
    </source>
</evidence>
<feature type="region of interest" description="Disordered" evidence="1">
    <location>
        <begin position="41"/>
        <end position="60"/>
    </location>
</feature>
<dbReference type="PRINTS" id="PR02051">
    <property type="entry name" value="PROTEINF175"/>
</dbReference>
<reference evidence="2 3" key="1">
    <citation type="journal article" date="2024" name="Plant J.">
        <title>Genome sequences and population genomics reveal climatic adaptation and genomic divergence between two closely related sweetgum species.</title>
        <authorList>
            <person name="Xu W.Q."/>
            <person name="Ren C.Q."/>
            <person name="Zhang X.Y."/>
            <person name="Comes H.P."/>
            <person name="Liu X.H."/>
            <person name="Li Y.G."/>
            <person name="Kettle C.J."/>
            <person name="Jalonen R."/>
            <person name="Gaisberger H."/>
            <person name="Ma Y.Z."/>
            <person name="Qiu Y.X."/>
        </authorList>
    </citation>
    <scope>NUCLEOTIDE SEQUENCE [LARGE SCALE GENOMIC DNA]</scope>
    <source>
        <strain evidence="2">Hangzhou</strain>
    </source>
</reference>
<dbReference type="InterPro" id="IPR023238">
    <property type="entry name" value="FAM175"/>
</dbReference>
<accession>A0AAP0S6F7</accession>
<dbReference type="GO" id="GO:0005634">
    <property type="term" value="C:nucleus"/>
    <property type="evidence" value="ECO:0007669"/>
    <property type="project" value="TreeGrafter"/>
</dbReference>
<evidence type="ECO:0000313" key="3">
    <source>
        <dbReference type="Proteomes" id="UP001415857"/>
    </source>
</evidence>
<comment type="caution">
    <text evidence="2">The sequence shown here is derived from an EMBL/GenBank/DDBJ whole genome shotgun (WGS) entry which is preliminary data.</text>
</comment>
<dbReference type="AlphaFoldDB" id="A0AAP0S6F7"/>
<dbReference type="GO" id="GO:0031593">
    <property type="term" value="F:polyubiquitin modification-dependent protein binding"/>
    <property type="evidence" value="ECO:0007669"/>
    <property type="project" value="TreeGrafter"/>
</dbReference>
<evidence type="ECO:0000313" key="2">
    <source>
        <dbReference type="EMBL" id="KAK9290293.1"/>
    </source>
</evidence>
<organism evidence="2 3">
    <name type="scientific">Liquidambar formosana</name>
    <name type="common">Formosan gum</name>
    <dbReference type="NCBI Taxonomy" id="63359"/>
    <lineage>
        <taxon>Eukaryota</taxon>
        <taxon>Viridiplantae</taxon>
        <taxon>Streptophyta</taxon>
        <taxon>Embryophyta</taxon>
        <taxon>Tracheophyta</taxon>
        <taxon>Spermatophyta</taxon>
        <taxon>Magnoliopsida</taxon>
        <taxon>eudicotyledons</taxon>
        <taxon>Gunneridae</taxon>
        <taxon>Pentapetalae</taxon>
        <taxon>Saxifragales</taxon>
        <taxon>Altingiaceae</taxon>
        <taxon>Liquidambar</taxon>
    </lineage>
</organism>
<dbReference type="PANTHER" id="PTHR31728">
    <property type="entry name" value="ABRAXAS FAMILY MEMBER"/>
    <property type="match status" value="1"/>
</dbReference>
<sequence length="312" mass="34069">MDDLPLQKIAISGPTLASIIQRISSSPGDVDGLLFGHVTNNPSSTLSDDDPSPSSPSSSASTALIATITSFISSSSTSTFYDSTGRVDALSLRRLLPSSSLLLIGWFSARRKTPLRPSLREFSVTSSLSTKSQFSFPVQNSLTSINFSPRLFLLFTTPFSDQIIHTHEYRAYQFRVSSNSFEPKSIDIVNIGPAFRGHYGSFCPNSPFPALACEMRGSPMAEDKDEGSLNYTSRVAKDQRELDMCAEGFEIGSLSRLMGSEAANYTAGLEDLYEKMLAKLESLARLVEKSSAKVLEQESHNMKLRYKAAGLD</sequence>